<name>K0TE72_THAOC</name>
<feature type="region of interest" description="Disordered" evidence="1">
    <location>
        <begin position="189"/>
        <end position="210"/>
    </location>
</feature>
<dbReference type="OrthoDB" id="10687491at2759"/>
<accession>K0TE72</accession>
<comment type="caution">
    <text evidence="2">The sequence shown here is derived from an EMBL/GenBank/DDBJ whole genome shotgun (WGS) entry which is preliminary data.</text>
</comment>
<evidence type="ECO:0000313" key="3">
    <source>
        <dbReference type="Proteomes" id="UP000266841"/>
    </source>
</evidence>
<feature type="region of interest" description="Disordered" evidence="1">
    <location>
        <begin position="687"/>
        <end position="740"/>
    </location>
</feature>
<feature type="compositionally biased region" description="Basic and acidic residues" evidence="1">
    <location>
        <begin position="451"/>
        <end position="466"/>
    </location>
</feature>
<feature type="compositionally biased region" description="Low complexity" evidence="1">
    <location>
        <begin position="195"/>
        <end position="209"/>
    </location>
</feature>
<feature type="compositionally biased region" description="Basic and acidic residues" evidence="1">
    <location>
        <begin position="137"/>
        <end position="148"/>
    </location>
</feature>
<proteinExistence type="predicted"/>
<evidence type="ECO:0000313" key="2">
    <source>
        <dbReference type="EMBL" id="EJK75454.1"/>
    </source>
</evidence>
<sequence>MAYAFQDRLAVESYCHLHDLLTDGAGLAALLIRLLAELIRAGGSSMRDEALQVSCLARRVRKKTLANRLEPNTFPCDLVQTGAIHALACLLRKVLIRGAALGVLKAEDKGGGGSANEERGALTSAPASSAKPVARKASSEPHDYDSDHGGACPPVVPLAVARALAVLIGACCGPCYRADRSNFRANNPFGNRAHSGGSSPAGPSGKSGPTMNPCRGLLRIRRASDLALTALFGLALDFDLIGGDPRAASIILGAVVRRYCRPSQTYGRDAGSPFCEENYGPLLRQQINFQYLLDCIRVRFDHSPPSHWSRGREDCDEAMSLVASQLADLLYAMLLSTLTSTSSSSVARGERDVGALVATLTECRLGSVCAHIVTSVVTKLLIKCDVLSPACLGVSNLKEHRKRSRASKRDPDDIALESRLGRNMLLCHYHDVVAPLILGRTAPTSGGLGSKEAREGEVHAPTPSHDEASDLPLDWTCHWRLTLLTFSWLSSLAGIDESQSISNSTGNLLITAGKSGLLDGSMLGCRGDKKKAGADILAALSHFLVLSSSGESTSKSGKRAESISGKRAESISRRLLAFTPLVPGLAVSLISPSIQRLGKEGGILVTEDTKLAVDTLKQLLSILSLSIQAIYGSKKGGLLSSRSGSGSGGSAQIDRAKRIFVAGAKEYVPYLLQVVVSIQEPMQLCRQSSKKSRSRVNSENSTASPSSETDSSERSSTGTDKDWVNVEGPESPMRSDSNGREQLAKKILSDLSSCQDIVLYAVSRLLAQAMKYGGGEASTAVWRCVTAALSTDFSFSPLQSVRREGEVEDTFLSTSILCHLAALVLSKKVAAEDIPVIPSDHWGQKTGTLNGSIPIASIKSVFSRHCSN</sequence>
<feature type="compositionally biased region" description="Low complexity" evidence="1">
    <location>
        <begin position="701"/>
        <end position="718"/>
    </location>
</feature>
<dbReference type="EMBL" id="AGNL01002926">
    <property type="protein sequence ID" value="EJK75454.1"/>
    <property type="molecule type" value="Genomic_DNA"/>
</dbReference>
<reference evidence="2 3" key="1">
    <citation type="journal article" date="2012" name="Genome Biol.">
        <title>Genome and low-iron response of an oceanic diatom adapted to chronic iron limitation.</title>
        <authorList>
            <person name="Lommer M."/>
            <person name="Specht M."/>
            <person name="Roy A.S."/>
            <person name="Kraemer L."/>
            <person name="Andreson R."/>
            <person name="Gutowska M.A."/>
            <person name="Wolf J."/>
            <person name="Bergner S.V."/>
            <person name="Schilhabel M.B."/>
            <person name="Klostermeier U.C."/>
            <person name="Beiko R.G."/>
            <person name="Rosenstiel P."/>
            <person name="Hippler M."/>
            <person name="Laroche J."/>
        </authorList>
    </citation>
    <scope>NUCLEOTIDE SEQUENCE [LARGE SCALE GENOMIC DNA]</scope>
    <source>
        <strain evidence="2 3">CCMP1005</strain>
    </source>
</reference>
<evidence type="ECO:0000256" key="1">
    <source>
        <dbReference type="SAM" id="MobiDB-lite"/>
    </source>
</evidence>
<feature type="region of interest" description="Disordered" evidence="1">
    <location>
        <begin position="108"/>
        <end position="148"/>
    </location>
</feature>
<dbReference type="Proteomes" id="UP000266841">
    <property type="component" value="Unassembled WGS sequence"/>
</dbReference>
<dbReference type="AlphaFoldDB" id="K0TE72"/>
<protein>
    <submittedName>
        <fullName evidence="2">Uncharacterized protein</fullName>
    </submittedName>
</protein>
<feature type="region of interest" description="Disordered" evidence="1">
    <location>
        <begin position="445"/>
        <end position="466"/>
    </location>
</feature>
<gene>
    <name evidence="2" type="ORF">THAOC_02821</name>
</gene>
<keyword evidence="3" id="KW-1185">Reference proteome</keyword>
<organism evidence="2 3">
    <name type="scientific">Thalassiosira oceanica</name>
    <name type="common">Marine diatom</name>
    <dbReference type="NCBI Taxonomy" id="159749"/>
    <lineage>
        <taxon>Eukaryota</taxon>
        <taxon>Sar</taxon>
        <taxon>Stramenopiles</taxon>
        <taxon>Ochrophyta</taxon>
        <taxon>Bacillariophyta</taxon>
        <taxon>Coscinodiscophyceae</taxon>
        <taxon>Thalassiosirophycidae</taxon>
        <taxon>Thalassiosirales</taxon>
        <taxon>Thalassiosiraceae</taxon>
        <taxon>Thalassiosira</taxon>
    </lineage>
</organism>
<feature type="compositionally biased region" description="Basic and acidic residues" evidence="1">
    <location>
        <begin position="108"/>
        <end position="120"/>
    </location>
</feature>